<feature type="transmembrane region" description="Helical" evidence="7">
    <location>
        <begin position="178"/>
        <end position="200"/>
    </location>
</feature>
<proteinExistence type="inferred from homology"/>
<feature type="transmembrane region" description="Helical" evidence="7">
    <location>
        <begin position="130"/>
        <end position="151"/>
    </location>
</feature>
<feature type="transmembrane region" description="Helical" evidence="7">
    <location>
        <begin position="212"/>
        <end position="232"/>
    </location>
</feature>
<protein>
    <recommendedName>
        <fullName evidence="8">Rhodopsin domain-containing protein</fullName>
    </recommendedName>
</protein>
<dbReference type="AlphaFoldDB" id="A0AAE8MUU5"/>
<evidence type="ECO:0000259" key="8">
    <source>
        <dbReference type="Pfam" id="PF20684"/>
    </source>
</evidence>
<dbReference type="Pfam" id="PF20684">
    <property type="entry name" value="Fung_rhodopsin"/>
    <property type="match status" value="1"/>
</dbReference>
<feature type="transmembrane region" description="Helical" evidence="7">
    <location>
        <begin position="96"/>
        <end position="118"/>
    </location>
</feature>
<organism evidence="9 10">
    <name type="scientific">Cephalotrichum gorgonifer</name>
    <dbReference type="NCBI Taxonomy" id="2041049"/>
    <lineage>
        <taxon>Eukaryota</taxon>
        <taxon>Fungi</taxon>
        <taxon>Dikarya</taxon>
        <taxon>Ascomycota</taxon>
        <taxon>Pezizomycotina</taxon>
        <taxon>Sordariomycetes</taxon>
        <taxon>Hypocreomycetidae</taxon>
        <taxon>Microascales</taxon>
        <taxon>Microascaceae</taxon>
        <taxon>Cephalotrichum</taxon>
    </lineage>
</organism>
<evidence type="ECO:0000313" key="9">
    <source>
        <dbReference type="EMBL" id="SPO00355.1"/>
    </source>
</evidence>
<keyword evidence="2 7" id="KW-0812">Transmembrane</keyword>
<evidence type="ECO:0000256" key="6">
    <source>
        <dbReference type="SAM" id="MobiDB-lite"/>
    </source>
</evidence>
<evidence type="ECO:0000256" key="5">
    <source>
        <dbReference type="ARBA" id="ARBA00038359"/>
    </source>
</evidence>
<dbReference type="PANTHER" id="PTHR33048:SF162">
    <property type="entry name" value="SATRATOXIN BIOSYNTHESIS SC1 CLUSTER PROTEIN 4"/>
    <property type="match status" value="1"/>
</dbReference>
<evidence type="ECO:0000313" key="10">
    <source>
        <dbReference type="Proteomes" id="UP001187682"/>
    </source>
</evidence>
<dbReference type="Proteomes" id="UP001187682">
    <property type="component" value="Unassembled WGS sequence"/>
</dbReference>
<evidence type="ECO:0000256" key="1">
    <source>
        <dbReference type="ARBA" id="ARBA00004141"/>
    </source>
</evidence>
<evidence type="ECO:0000256" key="7">
    <source>
        <dbReference type="SAM" id="Phobius"/>
    </source>
</evidence>
<comment type="subcellular location">
    <subcellularLocation>
        <location evidence="1">Membrane</location>
        <topology evidence="1">Multi-pass membrane protein</topology>
    </subcellularLocation>
</comment>
<evidence type="ECO:0000256" key="3">
    <source>
        <dbReference type="ARBA" id="ARBA00022989"/>
    </source>
</evidence>
<feature type="transmembrane region" description="Helical" evidence="7">
    <location>
        <begin position="12"/>
        <end position="30"/>
    </location>
</feature>
<accession>A0AAE8MUU5</accession>
<feature type="region of interest" description="Disordered" evidence="6">
    <location>
        <begin position="311"/>
        <end position="343"/>
    </location>
</feature>
<evidence type="ECO:0000256" key="2">
    <source>
        <dbReference type="ARBA" id="ARBA00022692"/>
    </source>
</evidence>
<feature type="transmembrane region" description="Helical" evidence="7">
    <location>
        <begin position="42"/>
        <end position="61"/>
    </location>
</feature>
<feature type="domain" description="Rhodopsin" evidence="8">
    <location>
        <begin position="26"/>
        <end position="271"/>
    </location>
</feature>
<keyword evidence="3 7" id="KW-1133">Transmembrane helix</keyword>
<keyword evidence="4 7" id="KW-0472">Membrane</keyword>
<gene>
    <name evidence="9" type="ORF">DNG_03200</name>
</gene>
<comment type="caution">
    <text evidence="9">The sequence shown here is derived from an EMBL/GenBank/DDBJ whole genome shotgun (WGS) entry which is preliminary data.</text>
</comment>
<name>A0AAE8MUU5_9PEZI</name>
<dbReference type="InterPro" id="IPR052337">
    <property type="entry name" value="SAT4-like"/>
</dbReference>
<keyword evidence="10" id="KW-1185">Reference proteome</keyword>
<dbReference type="EMBL" id="ONZQ02000003">
    <property type="protein sequence ID" value="SPO00355.1"/>
    <property type="molecule type" value="Genomic_DNA"/>
</dbReference>
<dbReference type="InterPro" id="IPR049326">
    <property type="entry name" value="Rhodopsin_dom_fungi"/>
</dbReference>
<evidence type="ECO:0000256" key="4">
    <source>
        <dbReference type="ARBA" id="ARBA00023136"/>
    </source>
</evidence>
<dbReference type="PANTHER" id="PTHR33048">
    <property type="entry name" value="PTH11-LIKE INTEGRAL MEMBRANE PROTEIN (AFU_ORTHOLOGUE AFUA_5G11245)"/>
    <property type="match status" value="1"/>
</dbReference>
<reference evidence="9" key="1">
    <citation type="submission" date="2018-03" db="EMBL/GenBank/DDBJ databases">
        <authorList>
            <person name="Guldener U."/>
        </authorList>
    </citation>
    <scope>NUCLEOTIDE SEQUENCE</scope>
</reference>
<comment type="similarity">
    <text evidence="5">Belongs to the SAT4 family.</text>
</comment>
<dbReference type="GO" id="GO:0016020">
    <property type="term" value="C:membrane"/>
    <property type="evidence" value="ECO:0007669"/>
    <property type="project" value="UniProtKB-SubCell"/>
</dbReference>
<sequence>MVSVDHQSLLALTWTAFSIAFLFVILRTAIRLRVATRPTADDYWITIALAALLTLCTLETIQHPSLYSMTAIMEGRPVTDLNKLISDTEEYLKYEFAIIILFWSVLWSVKAGFLALYFKFFRELTHYRRAWYVLAVFTFLAYVGCVITLSLSCGTPGKFFEFAQCGKPEQIWASNLSVYYSTSIDVFTDLCIMAMPLRLIYNVKQISMKQKLGLVCVFSLCFVMIAFSIVRAKQVLVPQHFVNLTLLMIWSTLTASISVIVGSLPAFKIFLTNRASTKRTRNASANQSGHRQLSNGNASFHTKSVPLSPLAGGTASPGRSVNTSDSQEKILQSHGAHDIGFAM</sequence>
<feature type="transmembrane region" description="Helical" evidence="7">
    <location>
        <begin position="244"/>
        <end position="271"/>
    </location>
</feature>